<dbReference type="EMBL" id="CP068393">
    <property type="protein sequence ID" value="QUC67367.1"/>
    <property type="molecule type" value="Genomic_DNA"/>
</dbReference>
<sequence>MAKLTIDRETCKGCGLCADVCPKHLLALSKEINTKGYHPIGITDQEACIGCAFCARMCPDAVIKVEK</sequence>
<evidence type="ECO:0000313" key="1">
    <source>
        <dbReference type="EMBL" id="QUC67367.1"/>
    </source>
</evidence>
<gene>
    <name evidence="1" type="ORF">JYE49_01260</name>
</gene>
<protein>
    <submittedName>
        <fullName evidence="1">4Fe-4S dicluster domain-containing protein</fullName>
    </submittedName>
</protein>
<evidence type="ECO:0000313" key="2">
    <source>
        <dbReference type="Proteomes" id="UP000682782"/>
    </source>
</evidence>
<name>A0AC61MXB8_9FIRM</name>
<keyword evidence="2" id="KW-1185">Reference proteome</keyword>
<accession>A0AC61MXB8</accession>
<reference evidence="1" key="1">
    <citation type="submission" date="2021-01" db="EMBL/GenBank/DDBJ databases">
        <title>Complete genome sequence of Clostridiales bacterium R-7.</title>
        <authorList>
            <person name="Mahoney-Kurpe S.C."/>
            <person name="Palevich N."/>
            <person name="Koike S."/>
            <person name="Moon C.D."/>
            <person name="Attwood G.T."/>
        </authorList>
    </citation>
    <scope>NUCLEOTIDE SEQUENCE</scope>
    <source>
        <strain evidence="1">R-7</strain>
    </source>
</reference>
<dbReference type="Proteomes" id="UP000682782">
    <property type="component" value="Chromosome"/>
</dbReference>
<proteinExistence type="predicted"/>
<organism evidence="1 2">
    <name type="scientific">Aristaeella hokkaidonensis</name>
    <dbReference type="NCBI Taxonomy" id="3046382"/>
    <lineage>
        <taxon>Bacteria</taxon>
        <taxon>Bacillati</taxon>
        <taxon>Bacillota</taxon>
        <taxon>Clostridia</taxon>
        <taxon>Eubacteriales</taxon>
        <taxon>Aristaeellaceae</taxon>
        <taxon>Aristaeella</taxon>
    </lineage>
</organism>